<evidence type="ECO:0000256" key="1">
    <source>
        <dbReference type="ARBA" id="ARBA00009283"/>
    </source>
</evidence>
<feature type="active site" description="Proton acceptor" evidence="3">
    <location>
        <position position="164"/>
    </location>
</feature>
<dbReference type="Gene3D" id="3.30.420.150">
    <property type="entry name" value="Exopolyphosphatase. Domain 2"/>
    <property type="match status" value="1"/>
</dbReference>
<feature type="region of interest" description="Disordered" evidence="5">
    <location>
        <begin position="636"/>
        <end position="689"/>
    </location>
</feature>
<evidence type="ECO:0000256" key="6">
    <source>
        <dbReference type="SAM" id="Phobius"/>
    </source>
</evidence>
<dbReference type="GO" id="GO:0005524">
    <property type="term" value="F:ATP binding"/>
    <property type="evidence" value="ECO:0007669"/>
    <property type="project" value="UniProtKB-KW"/>
</dbReference>
<reference evidence="7" key="1">
    <citation type="journal article" date="2020" name="Nat. Commun.">
        <title>Large-scale genome sequencing of mycorrhizal fungi provides insights into the early evolution of symbiotic traits.</title>
        <authorList>
            <person name="Miyauchi S."/>
            <person name="Kiss E."/>
            <person name="Kuo A."/>
            <person name="Drula E."/>
            <person name="Kohler A."/>
            <person name="Sanchez-Garcia M."/>
            <person name="Morin E."/>
            <person name="Andreopoulos B."/>
            <person name="Barry K.W."/>
            <person name="Bonito G."/>
            <person name="Buee M."/>
            <person name="Carver A."/>
            <person name="Chen C."/>
            <person name="Cichocki N."/>
            <person name="Clum A."/>
            <person name="Culley D."/>
            <person name="Crous P.W."/>
            <person name="Fauchery L."/>
            <person name="Girlanda M."/>
            <person name="Hayes R.D."/>
            <person name="Keri Z."/>
            <person name="LaButti K."/>
            <person name="Lipzen A."/>
            <person name="Lombard V."/>
            <person name="Magnuson J."/>
            <person name="Maillard F."/>
            <person name="Murat C."/>
            <person name="Nolan M."/>
            <person name="Ohm R.A."/>
            <person name="Pangilinan J."/>
            <person name="Pereira M.F."/>
            <person name="Perotto S."/>
            <person name="Peter M."/>
            <person name="Pfister S."/>
            <person name="Riley R."/>
            <person name="Sitrit Y."/>
            <person name="Stielow J.B."/>
            <person name="Szollosi G."/>
            <person name="Zifcakova L."/>
            <person name="Stursova M."/>
            <person name="Spatafora J.W."/>
            <person name="Tedersoo L."/>
            <person name="Vaario L.M."/>
            <person name="Yamada A."/>
            <person name="Yan M."/>
            <person name="Wang P."/>
            <person name="Xu J."/>
            <person name="Bruns T."/>
            <person name="Baldrian P."/>
            <person name="Vilgalys R."/>
            <person name="Dunand C."/>
            <person name="Henrissat B."/>
            <person name="Grigoriev I.V."/>
            <person name="Hibbett D."/>
            <person name="Nagy L.G."/>
            <person name="Martin F.M."/>
        </authorList>
    </citation>
    <scope>NUCLEOTIDE SEQUENCE</scope>
    <source>
        <strain evidence="7">UH-Tt-Lm1</strain>
    </source>
</reference>
<evidence type="ECO:0000313" key="7">
    <source>
        <dbReference type="EMBL" id="KAF9789760.1"/>
    </source>
</evidence>
<dbReference type="InterPro" id="IPR000407">
    <property type="entry name" value="GDA1_CD39_NTPase"/>
</dbReference>
<evidence type="ECO:0000256" key="2">
    <source>
        <dbReference type="ARBA" id="ARBA00022801"/>
    </source>
</evidence>
<dbReference type="GO" id="GO:0046036">
    <property type="term" value="P:CTP metabolic process"/>
    <property type="evidence" value="ECO:0007669"/>
    <property type="project" value="TreeGrafter"/>
</dbReference>
<keyword evidence="6" id="KW-0812">Transmembrane</keyword>
<sequence>MPPPTSTESWLYARRFGIVIDAGSSGSRLQIYSWKEATVVRQLEGEESYGRLPKVEKGTQNPDDWIYKAEPGLSSFAENPKGVSEYLQPFVDYARTHLPPSVEAETPVFLLATAGMRLLTQEQQVEILEETCHFFRTQSNFRIDGPSSAGPCGSSIRIITGEEEGLFGWLSVNYLMDGFTGHSQDRTTYGFLDMGGASTQIAFEPSLAERENPENSLIEVRLRLLGGEEIVHKVFVTTWLGYGTNQARERYVAQAVNAFESDRLTNPDTSSDVIFDPCLPKDLKLVGQPLQPPSASQHSKQPHTLVGTGSFEQCLEKTSSLLNKDAPCSAPPCLFNGVHVPPIDFSVSHFIGVSEYWYSAEHVFGLGGAYDFVQYERAAVEFCQRGWDDILEQHRNSQLEGGKERLGGDGEVEKDGRIVGVGKWGDNVEIPRLQMQCFKAAWVVNVLHSGLGMPRIIDPTGNPVVTEGGPAVSAQAQEKGLGRPAFQSVNTVGDIAFSWTLGKMVLEASKEVPPLSSTTKPITDPLDGWSRPHWMDSPFAFSPPFWDFDTIEDKLADHLPTSLTRKSLGFSFVGFVFYIFMLCGLGMITWRLRFSLRATCKRITRYASRGRHRNGTYTPGRKFVSESYAMEEGHANGDVFASPRSSPRSSLSSSRSGSNFKPLQRFPVGSKPGSSSPSRPSKPSAINTSLTRSYSWGLTQSSSRPSPSRSPSFPLPAPLSASFSASSSIPSGNPANSLTGSSLTLNTSLSTGTAHQLTPSSPRLSGFDEAGAGTSIGSFYSTRSLNSSQMNLSTLVPRQAVSRSNSVLHLPLDGD</sequence>
<dbReference type="GO" id="GO:0017111">
    <property type="term" value="F:ribonucleoside triphosphate phosphatase activity"/>
    <property type="evidence" value="ECO:0007669"/>
    <property type="project" value="TreeGrafter"/>
</dbReference>
<comment type="caution">
    <text evidence="7">The sequence shown here is derived from an EMBL/GenBank/DDBJ whole genome shotgun (WGS) entry which is preliminary data.</text>
</comment>
<comment type="similarity">
    <text evidence="1">Belongs to the GDA1/CD39 NTPase family.</text>
</comment>
<dbReference type="GO" id="GO:0006256">
    <property type="term" value="P:UDP catabolic process"/>
    <property type="evidence" value="ECO:0007669"/>
    <property type="project" value="TreeGrafter"/>
</dbReference>
<dbReference type="GO" id="GO:0016020">
    <property type="term" value="C:membrane"/>
    <property type="evidence" value="ECO:0007669"/>
    <property type="project" value="TreeGrafter"/>
</dbReference>
<dbReference type="PANTHER" id="PTHR11782">
    <property type="entry name" value="ADENOSINE/GUANOSINE DIPHOSPHATASE"/>
    <property type="match status" value="1"/>
</dbReference>
<feature type="compositionally biased region" description="Low complexity" evidence="5">
    <location>
        <begin position="642"/>
        <end position="658"/>
    </location>
</feature>
<dbReference type="GO" id="GO:0005794">
    <property type="term" value="C:Golgi apparatus"/>
    <property type="evidence" value="ECO:0007669"/>
    <property type="project" value="TreeGrafter"/>
</dbReference>
<dbReference type="Gene3D" id="3.30.420.40">
    <property type="match status" value="1"/>
</dbReference>
<dbReference type="AlphaFoldDB" id="A0A9P6HMX6"/>
<evidence type="ECO:0000256" key="5">
    <source>
        <dbReference type="SAM" id="MobiDB-lite"/>
    </source>
</evidence>
<reference evidence="7" key="2">
    <citation type="submission" date="2020-11" db="EMBL/GenBank/DDBJ databases">
        <authorList>
            <consortium name="DOE Joint Genome Institute"/>
            <person name="Kuo A."/>
            <person name="Miyauchi S."/>
            <person name="Kiss E."/>
            <person name="Drula E."/>
            <person name="Kohler A."/>
            <person name="Sanchez-Garcia M."/>
            <person name="Andreopoulos B."/>
            <person name="Barry K.W."/>
            <person name="Bonito G."/>
            <person name="Buee M."/>
            <person name="Carver A."/>
            <person name="Chen C."/>
            <person name="Cichocki N."/>
            <person name="Clum A."/>
            <person name="Culley D."/>
            <person name="Crous P.W."/>
            <person name="Fauchery L."/>
            <person name="Girlanda M."/>
            <person name="Hayes R."/>
            <person name="Keri Z."/>
            <person name="Labutti K."/>
            <person name="Lipzen A."/>
            <person name="Lombard V."/>
            <person name="Magnuson J."/>
            <person name="Maillard F."/>
            <person name="Morin E."/>
            <person name="Murat C."/>
            <person name="Nolan M."/>
            <person name="Ohm R."/>
            <person name="Pangilinan J."/>
            <person name="Pereira M."/>
            <person name="Perotto S."/>
            <person name="Peter M."/>
            <person name="Riley R."/>
            <person name="Sitrit Y."/>
            <person name="Stielow B."/>
            <person name="Szollosi G."/>
            <person name="Zifcakova L."/>
            <person name="Stursova M."/>
            <person name="Spatafora J.W."/>
            <person name="Tedersoo L."/>
            <person name="Vaario L.-M."/>
            <person name="Yamada A."/>
            <person name="Yan M."/>
            <person name="Wang P."/>
            <person name="Xu J."/>
            <person name="Bruns T."/>
            <person name="Baldrian P."/>
            <person name="Vilgalys R."/>
            <person name="Henrissat B."/>
            <person name="Grigoriev I.V."/>
            <person name="Hibbett D."/>
            <person name="Nagy L.G."/>
            <person name="Martin F.M."/>
        </authorList>
    </citation>
    <scope>NUCLEOTIDE SEQUENCE</scope>
    <source>
        <strain evidence="7">UH-Tt-Lm1</strain>
    </source>
</reference>
<keyword evidence="4" id="KW-0067">ATP-binding</keyword>
<dbReference type="Proteomes" id="UP000736335">
    <property type="component" value="Unassembled WGS sequence"/>
</dbReference>
<dbReference type="GO" id="GO:0004382">
    <property type="term" value="F:GDP phosphatase activity"/>
    <property type="evidence" value="ECO:0007669"/>
    <property type="project" value="TreeGrafter"/>
</dbReference>
<dbReference type="CDD" id="cd24039">
    <property type="entry name" value="ASKHA_NBD_YND1-like"/>
    <property type="match status" value="1"/>
</dbReference>
<keyword evidence="8" id="KW-1185">Reference proteome</keyword>
<dbReference type="OrthoDB" id="6372431at2759"/>
<feature type="transmembrane region" description="Helical" evidence="6">
    <location>
        <begin position="568"/>
        <end position="592"/>
    </location>
</feature>
<keyword evidence="6" id="KW-0472">Membrane</keyword>
<protein>
    <submittedName>
        <fullName evidence="7">Nucleoside phosphatase family-domain-containing protein</fullName>
    </submittedName>
</protein>
<keyword evidence="4" id="KW-0547">Nucleotide-binding</keyword>
<keyword evidence="2" id="KW-0378">Hydrolase</keyword>
<proteinExistence type="inferred from homology"/>
<evidence type="ECO:0000256" key="4">
    <source>
        <dbReference type="PIRSR" id="PIRSR600407-2"/>
    </source>
</evidence>
<feature type="binding site" evidence="4">
    <location>
        <begin position="196"/>
        <end position="200"/>
    </location>
    <ligand>
        <name>ATP</name>
        <dbReference type="ChEBI" id="CHEBI:30616"/>
    </ligand>
</feature>
<dbReference type="PANTHER" id="PTHR11782:SF121">
    <property type="entry name" value="NUCLEOSIDE-DIPHOSPHATASE MIG-23"/>
    <property type="match status" value="1"/>
</dbReference>
<feature type="compositionally biased region" description="Low complexity" evidence="5">
    <location>
        <begin position="669"/>
        <end position="684"/>
    </location>
</feature>
<evidence type="ECO:0000256" key="3">
    <source>
        <dbReference type="PIRSR" id="PIRSR600407-1"/>
    </source>
</evidence>
<dbReference type="GO" id="GO:0045134">
    <property type="term" value="F:UDP phosphatase activity"/>
    <property type="evidence" value="ECO:0007669"/>
    <property type="project" value="TreeGrafter"/>
</dbReference>
<evidence type="ECO:0000313" key="8">
    <source>
        <dbReference type="Proteomes" id="UP000736335"/>
    </source>
</evidence>
<accession>A0A9P6HMX6</accession>
<dbReference type="Pfam" id="PF01150">
    <property type="entry name" value="GDA1_CD39"/>
    <property type="match status" value="1"/>
</dbReference>
<gene>
    <name evidence="7" type="ORF">BJ322DRAFT_555179</name>
</gene>
<organism evidence="7 8">
    <name type="scientific">Thelephora terrestris</name>
    <dbReference type="NCBI Taxonomy" id="56493"/>
    <lineage>
        <taxon>Eukaryota</taxon>
        <taxon>Fungi</taxon>
        <taxon>Dikarya</taxon>
        <taxon>Basidiomycota</taxon>
        <taxon>Agaricomycotina</taxon>
        <taxon>Agaricomycetes</taxon>
        <taxon>Thelephorales</taxon>
        <taxon>Thelephoraceae</taxon>
        <taxon>Thelephora</taxon>
    </lineage>
</organism>
<dbReference type="EMBL" id="WIUZ02000003">
    <property type="protein sequence ID" value="KAF9789760.1"/>
    <property type="molecule type" value="Genomic_DNA"/>
</dbReference>
<name>A0A9P6HMX6_9AGAM</name>
<keyword evidence="6" id="KW-1133">Transmembrane helix</keyword>